<name>A0AAV3YH40_9GAST</name>
<proteinExistence type="predicted"/>
<dbReference type="AlphaFoldDB" id="A0AAV3YH40"/>
<keyword evidence="3" id="KW-1185">Reference proteome</keyword>
<comment type="caution">
    <text evidence="2">The sequence shown here is derived from an EMBL/GenBank/DDBJ whole genome shotgun (WGS) entry which is preliminary data.</text>
</comment>
<gene>
    <name evidence="2" type="ORF">PoB_000784400</name>
</gene>
<organism evidence="2 3">
    <name type="scientific">Plakobranchus ocellatus</name>
    <dbReference type="NCBI Taxonomy" id="259542"/>
    <lineage>
        <taxon>Eukaryota</taxon>
        <taxon>Metazoa</taxon>
        <taxon>Spiralia</taxon>
        <taxon>Lophotrochozoa</taxon>
        <taxon>Mollusca</taxon>
        <taxon>Gastropoda</taxon>
        <taxon>Heterobranchia</taxon>
        <taxon>Euthyneura</taxon>
        <taxon>Panpulmonata</taxon>
        <taxon>Sacoglossa</taxon>
        <taxon>Placobranchoidea</taxon>
        <taxon>Plakobranchidae</taxon>
        <taxon>Plakobranchus</taxon>
    </lineage>
</organism>
<accession>A0AAV3YH40</accession>
<protein>
    <submittedName>
        <fullName evidence="2">Uncharacterized protein</fullName>
    </submittedName>
</protein>
<sequence length="134" mass="14262">MAQTQTVRDWPKSYAAAVQTRQAKMCTIGVQTDAPFPDIAATFDNLPSAPSNKNPLPLLPPHLPPPGQFLTPPTTPPLPALHAPHHPQQPDRINTSGLKGSPAPQIQLGQVRLATPPSPPPPLHPAPDSPMTQK</sequence>
<feature type="region of interest" description="Disordered" evidence="1">
    <location>
        <begin position="44"/>
        <end position="134"/>
    </location>
</feature>
<evidence type="ECO:0000313" key="2">
    <source>
        <dbReference type="EMBL" id="GFN81338.1"/>
    </source>
</evidence>
<feature type="compositionally biased region" description="Low complexity" evidence="1">
    <location>
        <begin position="45"/>
        <end position="56"/>
    </location>
</feature>
<evidence type="ECO:0000313" key="3">
    <source>
        <dbReference type="Proteomes" id="UP000735302"/>
    </source>
</evidence>
<feature type="compositionally biased region" description="Pro residues" evidence="1">
    <location>
        <begin position="116"/>
        <end position="128"/>
    </location>
</feature>
<dbReference type="EMBL" id="BLXT01000921">
    <property type="protein sequence ID" value="GFN81338.1"/>
    <property type="molecule type" value="Genomic_DNA"/>
</dbReference>
<feature type="compositionally biased region" description="Pro residues" evidence="1">
    <location>
        <begin position="57"/>
        <end position="79"/>
    </location>
</feature>
<dbReference type="Proteomes" id="UP000735302">
    <property type="component" value="Unassembled WGS sequence"/>
</dbReference>
<evidence type="ECO:0000256" key="1">
    <source>
        <dbReference type="SAM" id="MobiDB-lite"/>
    </source>
</evidence>
<reference evidence="2 3" key="1">
    <citation type="journal article" date="2021" name="Elife">
        <title>Chloroplast acquisition without the gene transfer in kleptoplastic sea slugs, Plakobranchus ocellatus.</title>
        <authorList>
            <person name="Maeda T."/>
            <person name="Takahashi S."/>
            <person name="Yoshida T."/>
            <person name="Shimamura S."/>
            <person name="Takaki Y."/>
            <person name="Nagai Y."/>
            <person name="Toyoda A."/>
            <person name="Suzuki Y."/>
            <person name="Arimoto A."/>
            <person name="Ishii H."/>
            <person name="Satoh N."/>
            <person name="Nishiyama T."/>
            <person name="Hasebe M."/>
            <person name="Maruyama T."/>
            <person name="Minagawa J."/>
            <person name="Obokata J."/>
            <person name="Shigenobu S."/>
        </authorList>
    </citation>
    <scope>NUCLEOTIDE SEQUENCE [LARGE SCALE GENOMIC DNA]</scope>
</reference>